<dbReference type="SMART" id="SM00382">
    <property type="entry name" value="AAA"/>
    <property type="match status" value="1"/>
</dbReference>
<dbReference type="InterPro" id="IPR027417">
    <property type="entry name" value="P-loop_NTPase"/>
</dbReference>
<keyword evidence="2" id="KW-0677">Repeat</keyword>
<dbReference type="SUPFAM" id="SSF82171">
    <property type="entry name" value="DPP6 N-terminal domain-like"/>
    <property type="match status" value="1"/>
</dbReference>
<dbReference type="EMBL" id="CP111014">
    <property type="protein sequence ID" value="WAQ98657.1"/>
    <property type="molecule type" value="Genomic_DNA"/>
</dbReference>
<dbReference type="InterPro" id="IPR057588">
    <property type="entry name" value="NWD1/2-like_WH"/>
</dbReference>
<dbReference type="PROSITE" id="PS00675">
    <property type="entry name" value="SIGMA54_INTERACT_1"/>
    <property type="match status" value="1"/>
</dbReference>
<dbReference type="InterPro" id="IPR025662">
    <property type="entry name" value="Sigma_54_int_dom_ATP-bd_1"/>
</dbReference>
<dbReference type="PANTHER" id="PTHR19871:SF14">
    <property type="entry name" value="DUF4062 DOMAIN-CONTAINING PROTEIN"/>
    <property type="match status" value="1"/>
</dbReference>
<dbReference type="Proteomes" id="UP001164746">
    <property type="component" value="Chromosome 3"/>
</dbReference>
<evidence type="ECO:0000259" key="3">
    <source>
        <dbReference type="SMART" id="SM00382"/>
    </source>
</evidence>
<evidence type="ECO:0000256" key="2">
    <source>
        <dbReference type="ARBA" id="ARBA00022737"/>
    </source>
</evidence>
<evidence type="ECO:0000256" key="1">
    <source>
        <dbReference type="ARBA" id="ARBA00022574"/>
    </source>
</evidence>
<dbReference type="InterPro" id="IPR041664">
    <property type="entry name" value="AAA_16"/>
</dbReference>
<dbReference type="InterPro" id="IPR052752">
    <property type="entry name" value="NACHT-WD_repeat"/>
</dbReference>
<sequence>MGPMSTDPRGSGGMPEVAVDPGLLDGTLDEVPEVGSKIIRVFLSSTFSDMAEERNMLLEDVYPRIQEYSRRKYGVDFQMVDMRWGVTNEVLMGQKYGYRPIPAFIEAAEFEGMRALLAAEGEDAEGLATLGRWYIRDDNSVPPQYVLQPIDSVLTNYHSPKEELKRRAREDWDDTFEEIREVLMAGANLAFKTGLIGAQGRDKYFSSEIEDLSENINNLRAVKFLDLYPRENGEPAEVDTDAQERLKRLRNYMIPKLLNKENIVKLTTKWSDKGGINVVDNKDYLQRLGEAFYTKMVWLIDRNLNDKTIEEDEHARELRESLLFRNKWSRIFFGRTELLTLVRKYVQEGGRSAPMIVYGESGTGKTAVIAKCARELKGWLPGMSPIIVVRFLGTSPRSSHLHLLLRSLSLQICDVVGFPRKDIPTEFKELVAFFHTLLKRASEQPRPIVLFLDSVDQLASSGEPYTFHWLPRQLPPNVKIVLSLVPSVNNLLSRFRAHMDTFKFTAEPIPPLGDTMCLDIVRARLDDNGRTISKDQSGVMKAAFSRCGLPLYTRVMLDEIQTWKSYTHVSLEKVSATLKEALNFFFRRLETQHGSTLVRHALSYITASREGVSEMELLDLLSLDDEVLNSIFLFWLPPVRRLPPFLWTRLRIDLDQFLVERDAGNTAVFTWYHRMFKEAAMERYLADNETRVNIHSSLADYFAGNWFRKKKPFKFSSFLMSRLSLKSGDGEEERHVSEQPLMFKQNRKLSQFNKRKLTELPYHQLKSARTEEFRDKCVFNYEWLWAKLSASGLQLLLEDLELALATSDDADTDIQTLADTIRIAGSTLNDHPENLALEITGRLIDLMDTSPRIRNLIKDCDVHGAAHSALVAPFQMYEVPISSLISSIENMPSDIGDTIMVKNDSRIIAVCRDGTVLSIDTQKGVPVKQVSLSKVKSNSFQNIDLYANRNERYVVCECRSAKVVYVFDVDILEVKNEHRMSMATALHNTYVSEKYLCIDSTVFELSSGKKVRELNKYNKKMGSFVELAITIDEKYLLIGDADVVGMYNIETGKHVKDLPLPSTASVIKLTRDGRLAVVGTTNACVIKVFDVNDRSNTFGLEAVTYDPQKAFPDLIMTEDNYATKEVSEVCLAHKEGAFVSLVKRKYPIVWSLKNVSTKPRLLSIPQSSGPFRYLFQVQFSADDKFVLAAELSPNIMMWDSVKGDLVATFTAHENDLHSLVVGSKNNIASTVQANGTVIKVWDLYKVMTMEKMSSVKSQEMSVKNVTLLNQSNLLFMSKVHPPKSRKAYHFIDYFGVEVLNFTTGKNTTLLPFDKYGHIETLSCSEDASVMVVNISGMRASSIAVVDLKNDRLLTLKTPECRGVIISPDGHFMCLLLKANPMRVDLYNIQNTEAIEKIASFDGCRNALFTRSGAFVGVRGSQLLVRQSVMDEEELTLDLHGKVVATHASEAAGLLLVSADDGLHFTVTAFRTDSFGAIGTITDVSKGGISDVADDGSVCIDAQLQGPA</sequence>
<protein>
    <submittedName>
        <fullName evidence="4">NWD2-like protein</fullName>
    </submittedName>
</protein>
<keyword evidence="1" id="KW-0853">WD repeat</keyword>
<dbReference type="SUPFAM" id="SSF50969">
    <property type="entry name" value="YVTN repeat-like/Quinoprotein amine dehydrogenase"/>
    <property type="match status" value="1"/>
</dbReference>
<dbReference type="InterPro" id="IPR015943">
    <property type="entry name" value="WD40/YVTN_repeat-like_dom_sf"/>
</dbReference>
<dbReference type="Gene3D" id="1.25.40.370">
    <property type="match status" value="1"/>
</dbReference>
<dbReference type="Gene3D" id="3.40.50.300">
    <property type="entry name" value="P-loop containing nucleotide triphosphate hydrolases"/>
    <property type="match status" value="1"/>
</dbReference>
<evidence type="ECO:0000313" key="5">
    <source>
        <dbReference type="Proteomes" id="UP001164746"/>
    </source>
</evidence>
<dbReference type="InterPro" id="IPR003593">
    <property type="entry name" value="AAA+_ATPase"/>
</dbReference>
<feature type="domain" description="AAA+ ATPase" evidence="3">
    <location>
        <begin position="351"/>
        <end position="505"/>
    </location>
</feature>
<dbReference type="Gene3D" id="2.130.10.10">
    <property type="entry name" value="YVTN repeat-like/Quinoprotein amine dehydrogenase"/>
    <property type="match status" value="2"/>
</dbReference>
<organism evidence="4 5">
    <name type="scientific">Mya arenaria</name>
    <name type="common">Soft-shell clam</name>
    <dbReference type="NCBI Taxonomy" id="6604"/>
    <lineage>
        <taxon>Eukaryota</taxon>
        <taxon>Metazoa</taxon>
        <taxon>Spiralia</taxon>
        <taxon>Lophotrochozoa</taxon>
        <taxon>Mollusca</taxon>
        <taxon>Bivalvia</taxon>
        <taxon>Autobranchia</taxon>
        <taxon>Heteroconchia</taxon>
        <taxon>Euheterodonta</taxon>
        <taxon>Imparidentia</taxon>
        <taxon>Neoheterodontei</taxon>
        <taxon>Myida</taxon>
        <taxon>Myoidea</taxon>
        <taxon>Myidae</taxon>
        <taxon>Mya</taxon>
    </lineage>
</organism>
<evidence type="ECO:0000313" key="4">
    <source>
        <dbReference type="EMBL" id="WAQ98657.1"/>
    </source>
</evidence>
<keyword evidence="5" id="KW-1185">Reference proteome</keyword>
<dbReference type="Pfam" id="PF13191">
    <property type="entry name" value="AAA_16"/>
    <property type="match status" value="1"/>
</dbReference>
<dbReference type="PANTHER" id="PTHR19871">
    <property type="entry name" value="BETA TRANSDUCIN-RELATED PROTEIN"/>
    <property type="match status" value="1"/>
</dbReference>
<dbReference type="InterPro" id="IPR011044">
    <property type="entry name" value="Quino_amine_DH_bsu"/>
</dbReference>
<gene>
    <name evidence="4" type="ORF">MAR_023030</name>
</gene>
<reference evidence="4" key="1">
    <citation type="submission" date="2022-11" db="EMBL/GenBank/DDBJ databases">
        <title>Centuries of genome instability and evolution in soft-shell clam transmissible cancer (bioRxiv).</title>
        <authorList>
            <person name="Hart S.F.M."/>
            <person name="Yonemitsu M.A."/>
            <person name="Giersch R.M."/>
            <person name="Beal B.F."/>
            <person name="Arriagada G."/>
            <person name="Davis B.W."/>
            <person name="Ostrander E.A."/>
            <person name="Goff S.P."/>
            <person name="Metzger M.J."/>
        </authorList>
    </citation>
    <scope>NUCLEOTIDE SEQUENCE</scope>
    <source>
        <strain evidence="4">MELC-2E11</strain>
        <tissue evidence="4">Siphon/mantle</tissue>
    </source>
</reference>
<dbReference type="Pfam" id="PF25469">
    <property type="entry name" value="WHD_NWD1"/>
    <property type="match status" value="1"/>
</dbReference>
<dbReference type="SUPFAM" id="SSF52540">
    <property type="entry name" value="P-loop containing nucleoside triphosphate hydrolases"/>
    <property type="match status" value="1"/>
</dbReference>
<name>A0ABY7DPM1_MYAAR</name>
<proteinExistence type="predicted"/>
<accession>A0ABY7DPM1</accession>